<reference evidence="3" key="1">
    <citation type="journal article" date="2019" name="Int. J. Syst. Evol. Microbiol.">
        <title>The Global Catalogue of Microorganisms (GCM) 10K type strain sequencing project: providing services to taxonomists for standard genome sequencing and annotation.</title>
        <authorList>
            <consortium name="The Broad Institute Genomics Platform"/>
            <consortium name="The Broad Institute Genome Sequencing Center for Infectious Disease"/>
            <person name="Wu L."/>
            <person name="Ma J."/>
        </authorList>
    </citation>
    <scope>NUCLEOTIDE SEQUENCE [LARGE SCALE GENOMIC DNA]</scope>
    <source>
        <strain evidence="3">JCM 17727</strain>
    </source>
</reference>
<keyword evidence="1" id="KW-0732">Signal</keyword>
<feature type="signal peptide" evidence="1">
    <location>
        <begin position="1"/>
        <end position="24"/>
    </location>
</feature>
<name>A0ABP8HQJ3_9GAMM</name>
<accession>A0ABP8HQJ3</accession>
<comment type="caution">
    <text evidence="2">The sequence shown here is derived from an EMBL/GenBank/DDBJ whole genome shotgun (WGS) entry which is preliminary data.</text>
</comment>
<proteinExistence type="predicted"/>
<keyword evidence="3" id="KW-1185">Reference proteome</keyword>
<evidence type="ECO:0000313" key="2">
    <source>
        <dbReference type="EMBL" id="GAA4342746.1"/>
    </source>
</evidence>
<gene>
    <name evidence="2" type="ORF">GCM10023150_00790</name>
</gene>
<dbReference type="Proteomes" id="UP001501294">
    <property type="component" value="Unassembled WGS sequence"/>
</dbReference>
<dbReference type="EMBL" id="BAABFU010000001">
    <property type="protein sequence ID" value="GAA4342746.1"/>
    <property type="molecule type" value="Genomic_DNA"/>
</dbReference>
<feature type="chain" id="PRO_5046453839" evidence="1">
    <location>
        <begin position="25"/>
        <end position="360"/>
    </location>
</feature>
<organism evidence="2 3">
    <name type="scientific">Kangiella taiwanensis</name>
    <dbReference type="NCBI Taxonomy" id="1079179"/>
    <lineage>
        <taxon>Bacteria</taxon>
        <taxon>Pseudomonadati</taxon>
        <taxon>Pseudomonadota</taxon>
        <taxon>Gammaproteobacteria</taxon>
        <taxon>Kangiellales</taxon>
        <taxon>Kangiellaceae</taxon>
        <taxon>Kangiella</taxon>
    </lineage>
</organism>
<evidence type="ECO:0000313" key="3">
    <source>
        <dbReference type="Proteomes" id="UP001501294"/>
    </source>
</evidence>
<dbReference type="RefSeq" id="WP_223577575.1">
    <property type="nucleotide sequence ID" value="NZ_BAABFU010000001.1"/>
</dbReference>
<sequence length="360" mass="39825">MMKNRWLKLLCLAAGLAVFSSSNAVESGPLLISDVPAGQVYTDAHIERIKNRDLAALKSGAGDPLVDEYLLTRKIYNLDAESLSQDEVEFLQQASKHQALAYKQHPEGPIAVPIFDVSSLAKHKLFLRGIYLKKPELLKVLNTNVAQFAQSSLLTPTHTEAAKLVLNQSRGHLSPVTIDVLVDGYKHNMNSASFVLLRTLVESYKSYPAAAALLSSEYDSPLKHQVMSQLRQHFSATECEKLLREYALNQPKLASQALIEYGKLPLNVLNMEVLYSKLSDNKLGSSSALALSRLLKQSSDYSAVVDHLKQKASSRHAVANGLLTLKLVDTPDSRALLKTILENDSIQFDDMKTEVKTWVN</sequence>
<protein>
    <submittedName>
        <fullName evidence="2">Uncharacterized protein</fullName>
    </submittedName>
</protein>
<evidence type="ECO:0000256" key="1">
    <source>
        <dbReference type="SAM" id="SignalP"/>
    </source>
</evidence>